<dbReference type="Proteomes" id="UP000019374">
    <property type="component" value="Unassembled WGS sequence"/>
</dbReference>
<name>T5AD24_OPHSC</name>
<proteinExistence type="predicted"/>
<dbReference type="Gene3D" id="3.30.559.10">
    <property type="entry name" value="Chloramphenicol acetyltransferase-like domain"/>
    <property type="match status" value="2"/>
</dbReference>
<dbReference type="InterPro" id="IPR023213">
    <property type="entry name" value="CAT-like_dom_sf"/>
</dbReference>
<dbReference type="eggNOG" id="ENOG502S6KB">
    <property type="taxonomic scope" value="Eukaryota"/>
</dbReference>
<dbReference type="AlphaFoldDB" id="T5AD24"/>
<evidence type="ECO:0000313" key="1">
    <source>
        <dbReference type="EMBL" id="EQL00311.1"/>
    </source>
</evidence>
<reference evidence="1 2" key="1">
    <citation type="journal article" date="2013" name="Chin. Sci. Bull.">
        <title>Genome survey uncovers the secrets of sex and lifestyle in caterpillar fungus.</title>
        <authorList>
            <person name="Hu X."/>
            <person name="Zhang Y."/>
            <person name="Xiao G."/>
            <person name="Zheng P."/>
            <person name="Xia Y."/>
            <person name="Zhang X."/>
            <person name="St Leger R.J."/>
            <person name="Liu X."/>
            <person name="Wang C."/>
        </authorList>
    </citation>
    <scope>NUCLEOTIDE SEQUENCE [LARGE SCALE GENOMIC DNA]</scope>
    <source>
        <strain evidence="2">Co18 / CGMCC 3.14243</strain>
        <tissue evidence="1">Fruit-body</tissue>
    </source>
</reference>
<dbReference type="OrthoDB" id="21502at2759"/>
<sequence length="507" mass="57387">MWEMFNFRGIRSRPKTTESEFDIYPVHLLDDAKTLRRSCPCYLFRFNDVLDAGALASSLSRLLEMGDWRKLGGRLRLKADGRLEIAVPRHFTAEQPALTFTQDVFDTNIEDHGLGRKLPKWTNNSSSIHHLGSDLRSFAGPSGGSKTIQDMIKRQTPLLSLHVTSFHNAAVVVLSWPHVLMDAMGTCALLRNWSLVMNGKEEEVSAVASAREDVLEHAELEGKGREEELLVHDKPLSTGRLMMFALKMLWQNLVGPGFQERTMVLQERHFDELRTRAQEDLASEAEQKQPPISDGDVLAAWAARSMALSQPGLRSIAFFSIINARFRLPMLRQRPGEDYIQNFLLTSCFNLSPRVARGPLGPIALSHRENVAAQSTERQVWAFVRTQREHIRKKGDFKNYLRDAHATPLLFNNLAKMGILQAIDFAAAVVKRGDEDVSRRNPTGSALYFTPLSRSLDPFFKINHFHVLGKDHAGQYQVTALLRPGMWAVMEQELERIDGYFGDELLI</sequence>
<dbReference type="HOGENOM" id="CLU_029797_2_1_1"/>
<protein>
    <submittedName>
        <fullName evidence="1">BCL5p</fullName>
    </submittedName>
</protein>
<accession>T5AD24</accession>
<gene>
    <name evidence="1" type="ORF">OCS_03972</name>
</gene>
<dbReference type="EMBL" id="KE652848">
    <property type="protein sequence ID" value="EQL00311.1"/>
    <property type="molecule type" value="Genomic_DNA"/>
</dbReference>
<evidence type="ECO:0000313" key="2">
    <source>
        <dbReference type="Proteomes" id="UP000019374"/>
    </source>
</evidence>
<organism evidence="1 2">
    <name type="scientific">Ophiocordyceps sinensis (strain Co18 / CGMCC 3.14243)</name>
    <name type="common">Yarsagumba caterpillar fungus</name>
    <name type="synonym">Hirsutella sinensis</name>
    <dbReference type="NCBI Taxonomy" id="911162"/>
    <lineage>
        <taxon>Eukaryota</taxon>
        <taxon>Fungi</taxon>
        <taxon>Dikarya</taxon>
        <taxon>Ascomycota</taxon>
        <taxon>Pezizomycotina</taxon>
        <taxon>Sordariomycetes</taxon>
        <taxon>Hypocreomycetidae</taxon>
        <taxon>Hypocreales</taxon>
        <taxon>Ophiocordycipitaceae</taxon>
        <taxon>Ophiocordyceps</taxon>
    </lineage>
</organism>